<comment type="caution">
    <text evidence="1">The sequence shown here is derived from an EMBL/GenBank/DDBJ whole genome shotgun (WGS) entry which is preliminary data.</text>
</comment>
<dbReference type="EMBL" id="JABANE010000002">
    <property type="protein sequence ID" value="NME66602.1"/>
    <property type="molecule type" value="Genomic_DNA"/>
</dbReference>
<name>A0A7X9RSZ5_9BACT</name>
<evidence type="ECO:0000313" key="1">
    <source>
        <dbReference type="EMBL" id="NME66602.1"/>
    </source>
</evidence>
<sequence>MKNKTSIKVSNTRKVNTLKRYNLIQKRFTEIYNSSPKGLRFSMDSVIEQLSDEFACAVSTIKTALKNV</sequence>
<dbReference type="AlphaFoldDB" id="A0A7X9RSZ5"/>
<evidence type="ECO:0000313" key="2">
    <source>
        <dbReference type="Proteomes" id="UP000576082"/>
    </source>
</evidence>
<keyword evidence="2" id="KW-1185">Reference proteome</keyword>
<proteinExistence type="predicted"/>
<dbReference type="RefSeq" id="WP_169654348.1">
    <property type="nucleotide sequence ID" value="NZ_JABANE010000002.1"/>
</dbReference>
<protein>
    <submittedName>
        <fullName evidence="1">Uncharacterized protein</fullName>
    </submittedName>
</protein>
<dbReference type="Proteomes" id="UP000576082">
    <property type="component" value="Unassembled WGS sequence"/>
</dbReference>
<accession>A0A7X9RSZ5</accession>
<gene>
    <name evidence="1" type="ORF">HHU12_01375</name>
</gene>
<organism evidence="1 2">
    <name type="scientific">Flammeovirga aprica JL-4</name>
    <dbReference type="NCBI Taxonomy" id="694437"/>
    <lineage>
        <taxon>Bacteria</taxon>
        <taxon>Pseudomonadati</taxon>
        <taxon>Bacteroidota</taxon>
        <taxon>Cytophagia</taxon>
        <taxon>Cytophagales</taxon>
        <taxon>Flammeovirgaceae</taxon>
        <taxon>Flammeovirga</taxon>
    </lineage>
</organism>
<reference evidence="1 2" key="1">
    <citation type="submission" date="2020-04" db="EMBL/GenBank/DDBJ databases">
        <title>Flammeovirga sp. SR4, a novel species isolated from seawater.</title>
        <authorList>
            <person name="Wang X."/>
        </authorList>
    </citation>
    <scope>NUCLEOTIDE SEQUENCE [LARGE SCALE GENOMIC DNA]</scope>
    <source>
        <strain evidence="1 2">ATCC 23126</strain>
    </source>
</reference>